<feature type="transmembrane region" description="Helical" evidence="1">
    <location>
        <begin position="46"/>
        <end position="64"/>
    </location>
</feature>
<evidence type="ECO:0000313" key="2">
    <source>
        <dbReference type="EMBL" id="CAH7671134.1"/>
    </source>
</evidence>
<protein>
    <submittedName>
        <fullName evidence="2">Expressed protein</fullName>
    </submittedName>
</protein>
<name>A0AAV0ATC6_PHAPC</name>
<organism evidence="2 3">
    <name type="scientific">Phakopsora pachyrhizi</name>
    <name type="common">Asian soybean rust disease fungus</name>
    <dbReference type="NCBI Taxonomy" id="170000"/>
    <lineage>
        <taxon>Eukaryota</taxon>
        <taxon>Fungi</taxon>
        <taxon>Dikarya</taxon>
        <taxon>Basidiomycota</taxon>
        <taxon>Pucciniomycotina</taxon>
        <taxon>Pucciniomycetes</taxon>
        <taxon>Pucciniales</taxon>
        <taxon>Phakopsoraceae</taxon>
        <taxon>Phakopsora</taxon>
    </lineage>
</organism>
<dbReference type="EMBL" id="CALTRL010001138">
    <property type="protein sequence ID" value="CAH7671134.1"/>
    <property type="molecule type" value="Genomic_DNA"/>
</dbReference>
<reference evidence="2" key="1">
    <citation type="submission" date="2022-06" db="EMBL/GenBank/DDBJ databases">
        <authorList>
            <consortium name="SYNGENTA / RWTH Aachen University"/>
        </authorList>
    </citation>
    <scope>NUCLEOTIDE SEQUENCE</scope>
</reference>
<sequence length="110" mass="13232">MGILQVCLFSPFFVFFFYLGFLDLALREDDYCWLSSRTNSRPSSALVRLLPVFSLTIIGLRFYLWPSSFLSQYLFIFISFLFFYFIFYIIFYLKKNLIGPLYVEIHENLH</sequence>
<keyword evidence="1" id="KW-0472">Membrane</keyword>
<evidence type="ECO:0000313" key="3">
    <source>
        <dbReference type="Proteomes" id="UP001153365"/>
    </source>
</evidence>
<comment type="caution">
    <text evidence="2">The sequence shown here is derived from an EMBL/GenBank/DDBJ whole genome shotgun (WGS) entry which is preliminary data.</text>
</comment>
<evidence type="ECO:0000256" key="1">
    <source>
        <dbReference type="SAM" id="Phobius"/>
    </source>
</evidence>
<feature type="transmembrane region" description="Helical" evidence="1">
    <location>
        <begin position="70"/>
        <end position="93"/>
    </location>
</feature>
<dbReference type="Proteomes" id="UP001153365">
    <property type="component" value="Unassembled WGS sequence"/>
</dbReference>
<dbReference type="AlphaFoldDB" id="A0AAV0ATC6"/>
<feature type="transmembrane region" description="Helical" evidence="1">
    <location>
        <begin position="6"/>
        <end position="26"/>
    </location>
</feature>
<gene>
    <name evidence="2" type="ORF">PPACK8108_LOCUS5896</name>
</gene>
<keyword evidence="3" id="KW-1185">Reference proteome</keyword>
<keyword evidence="1" id="KW-1133">Transmembrane helix</keyword>
<keyword evidence="1" id="KW-0812">Transmembrane</keyword>
<accession>A0AAV0ATC6</accession>
<proteinExistence type="predicted"/>